<dbReference type="EMBL" id="JAOTPV010000002">
    <property type="protein sequence ID" value="KAJ4488547.1"/>
    <property type="molecule type" value="Genomic_DNA"/>
</dbReference>
<evidence type="ECO:0000313" key="1">
    <source>
        <dbReference type="EMBL" id="KAJ4488547.1"/>
    </source>
</evidence>
<organism evidence="1 2">
    <name type="scientific">Lentinula aciculospora</name>
    <dbReference type="NCBI Taxonomy" id="153920"/>
    <lineage>
        <taxon>Eukaryota</taxon>
        <taxon>Fungi</taxon>
        <taxon>Dikarya</taxon>
        <taxon>Basidiomycota</taxon>
        <taxon>Agaricomycotina</taxon>
        <taxon>Agaricomycetes</taxon>
        <taxon>Agaricomycetidae</taxon>
        <taxon>Agaricales</taxon>
        <taxon>Marasmiineae</taxon>
        <taxon>Omphalotaceae</taxon>
        <taxon>Lentinula</taxon>
    </lineage>
</organism>
<accession>A0A9W9ASP4</accession>
<name>A0A9W9ASP4_9AGAR</name>
<evidence type="ECO:0000313" key="2">
    <source>
        <dbReference type="Proteomes" id="UP001150266"/>
    </source>
</evidence>
<dbReference type="Proteomes" id="UP001150266">
    <property type="component" value="Unassembled WGS sequence"/>
</dbReference>
<comment type="caution">
    <text evidence="1">The sequence shown here is derived from an EMBL/GenBank/DDBJ whole genome shotgun (WGS) entry which is preliminary data.</text>
</comment>
<proteinExistence type="predicted"/>
<keyword evidence="2" id="KW-1185">Reference proteome</keyword>
<dbReference type="AlphaFoldDB" id="A0A9W9ASP4"/>
<protein>
    <submittedName>
        <fullName evidence="1">Uncharacterized protein</fullName>
    </submittedName>
</protein>
<reference evidence="1" key="1">
    <citation type="submission" date="2022-08" db="EMBL/GenBank/DDBJ databases">
        <title>A Global Phylogenomic Analysis of the Shiitake Genus Lentinula.</title>
        <authorList>
            <consortium name="DOE Joint Genome Institute"/>
            <person name="Sierra-Patev S."/>
            <person name="Min B."/>
            <person name="Naranjo-Ortiz M."/>
            <person name="Looney B."/>
            <person name="Konkel Z."/>
            <person name="Slot J.C."/>
            <person name="Sakamoto Y."/>
            <person name="Steenwyk J.L."/>
            <person name="Rokas A."/>
            <person name="Carro J."/>
            <person name="Camarero S."/>
            <person name="Ferreira P."/>
            <person name="Molpeceres G."/>
            <person name="Ruiz-Duenas F.J."/>
            <person name="Serrano A."/>
            <person name="Henrissat B."/>
            <person name="Drula E."/>
            <person name="Hughes K.W."/>
            <person name="Mata J.L."/>
            <person name="Ishikawa N.K."/>
            <person name="Vargas-Isla R."/>
            <person name="Ushijima S."/>
            <person name="Smith C.A."/>
            <person name="Ahrendt S."/>
            <person name="Andreopoulos W."/>
            <person name="He G."/>
            <person name="Labutti K."/>
            <person name="Lipzen A."/>
            <person name="Ng V."/>
            <person name="Riley R."/>
            <person name="Sandor L."/>
            <person name="Barry K."/>
            <person name="Martinez A.T."/>
            <person name="Xiao Y."/>
            <person name="Gibbons J.G."/>
            <person name="Terashima K."/>
            <person name="Grigoriev I.V."/>
            <person name="Hibbett D.S."/>
        </authorList>
    </citation>
    <scope>NUCLEOTIDE SEQUENCE</scope>
    <source>
        <strain evidence="1">JLM2183</strain>
    </source>
</reference>
<gene>
    <name evidence="1" type="ORF">J3R30DRAFT_951931</name>
</gene>
<sequence length="204" mass="22849">MTSAFQCFYHAFPRCPLNARSFFHRVRGSRIELRGVCECSLLSFLSLPPLLPPFAMVNSFSQKLISVFPKSSTSSGRCNGAVVTRNIFSACFGRSPQIEWDFQATEGTATQETTIFSDNSQTVESQAEGRVNKALSQFGRLQRKKKNPTEFDGDLNIINISISNKIMIGHLQCPCTGNIITVSRTLTLSLYDLKKNFEQFRMIA</sequence>